<feature type="compositionally biased region" description="Polar residues" evidence="1">
    <location>
        <begin position="1"/>
        <end position="22"/>
    </location>
</feature>
<evidence type="ECO:0000256" key="1">
    <source>
        <dbReference type="SAM" id="MobiDB-lite"/>
    </source>
</evidence>
<dbReference type="EMBL" id="JAIWYP010000013">
    <property type="protein sequence ID" value="KAH3717121.1"/>
    <property type="molecule type" value="Genomic_DNA"/>
</dbReference>
<dbReference type="AlphaFoldDB" id="A0A9D4C4T1"/>
<evidence type="ECO:0000313" key="2">
    <source>
        <dbReference type="EMBL" id="KAH3717121.1"/>
    </source>
</evidence>
<reference evidence="2" key="2">
    <citation type="submission" date="2020-11" db="EMBL/GenBank/DDBJ databases">
        <authorList>
            <person name="McCartney M.A."/>
            <person name="Auch B."/>
            <person name="Kono T."/>
            <person name="Mallez S."/>
            <person name="Becker A."/>
            <person name="Gohl D.M."/>
            <person name="Silverstein K.A.T."/>
            <person name="Koren S."/>
            <person name="Bechman K.B."/>
            <person name="Herman A."/>
            <person name="Abrahante J.E."/>
            <person name="Garbe J."/>
        </authorList>
    </citation>
    <scope>NUCLEOTIDE SEQUENCE</scope>
    <source>
        <strain evidence="2">Duluth1</strain>
        <tissue evidence="2">Whole animal</tissue>
    </source>
</reference>
<accession>A0A9D4C4T1</accession>
<evidence type="ECO:0000313" key="3">
    <source>
        <dbReference type="Proteomes" id="UP000828390"/>
    </source>
</evidence>
<name>A0A9D4C4T1_DREPO</name>
<sequence>MCSASLPQGRSCMTSDMARQTGKTGGSAIHKMTDDQTGNSIPGDHTGHKLTGDRTGHRLTSDRTGHKLTMTGPRLTADRSKADRSPDWSSNDK</sequence>
<feature type="compositionally biased region" description="Basic and acidic residues" evidence="1">
    <location>
        <begin position="45"/>
        <end position="65"/>
    </location>
</feature>
<feature type="compositionally biased region" description="Basic and acidic residues" evidence="1">
    <location>
        <begin position="76"/>
        <end position="93"/>
    </location>
</feature>
<proteinExistence type="predicted"/>
<dbReference type="Proteomes" id="UP000828390">
    <property type="component" value="Unassembled WGS sequence"/>
</dbReference>
<keyword evidence="3" id="KW-1185">Reference proteome</keyword>
<gene>
    <name evidence="2" type="ORF">DPMN_059899</name>
</gene>
<comment type="caution">
    <text evidence="2">The sequence shown here is derived from an EMBL/GenBank/DDBJ whole genome shotgun (WGS) entry which is preliminary data.</text>
</comment>
<organism evidence="2 3">
    <name type="scientific">Dreissena polymorpha</name>
    <name type="common">Zebra mussel</name>
    <name type="synonym">Mytilus polymorpha</name>
    <dbReference type="NCBI Taxonomy" id="45954"/>
    <lineage>
        <taxon>Eukaryota</taxon>
        <taxon>Metazoa</taxon>
        <taxon>Spiralia</taxon>
        <taxon>Lophotrochozoa</taxon>
        <taxon>Mollusca</taxon>
        <taxon>Bivalvia</taxon>
        <taxon>Autobranchia</taxon>
        <taxon>Heteroconchia</taxon>
        <taxon>Euheterodonta</taxon>
        <taxon>Imparidentia</taxon>
        <taxon>Neoheterodontei</taxon>
        <taxon>Myida</taxon>
        <taxon>Dreissenoidea</taxon>
        <taxon>Dreissenidae</taxon>
        <taxon>Dreissena</taxon>
    </lineage>
</organism>
<feature type="region of interest" description="Disordered" evidence="1">
    <location>
        <begin position="1"/>
        <end position="93"/>
    </location>
</feature>
<protein>
    <submittedName>
        <fullName evidence="2">Uncharacterized protein</fullName>
    </submittedName>
</protein>
<reference evidence="2" key="1">
    <citation type="journal article" date="2019" name="bioRxiv">
        <title>The Genome of the Zebra Mussel, Dreissena polymorpha: A Resource for Invasive Species Research.</title>
        <authorList>
            <person name="McCartney M.A."/>
            <person name="Auch B."/>
            <person name="Kono T."/>
            <person name="Mallez S."/>
            <person name="Zhang Y."/>
            <person name="Obille A."/>
            <person name="Becker A."/>
            <person name="Abrahante J.E."/>
            <person name="Garbe J."/>
            <person name="Badalamenti J.P."/>
            <person name="Herman A."/>
            <person name="Mangelson H."/>
            <person name="Liachko I."/>
            <person name="Sullivan S."/>
            <person name="Sone E.D."/>
            <person name="Koren S."/>
            <person name="Silverstein K.A.T."/>
            <person name="Beckman K.B."/>
            <person name="Gohl D.M."/>
        </authorList>
    </citation>
    <scope>NUCLEOTIDE SEQUENCE</scope>
    <source>
        <strain evidence="2">Duluth1</strain>
        <tissue evidence="2">Whole animal</tissue>
    </source>
</reference>